<organism evidence="1 2">
    <name type="scientific">Thioclava dalianensis</name>
    <dbReference type="NCBI Taxonomy" id="1185766"/>
    <lineage>
        <taxon>Bacteria</taxon>
        <taxon>Pseudomonadati</taxon>
        <taxon>Pseudomonadota</taxon>
        <taxon>Alphaproteobacteria</taxon>
        <taxon>Rhodobacterales</taxon>
        <taxon>Paracoccaceae</taxon>
        <taxon>Thioclava</taxon>
    </lineage>
</organism>
<sequence>MDPDLRAELKAEVDEVWAEILRHLPLVQGQQDPARAPVLFEAILRTGDRAVESMNFGRGNTGRAGITADGGYLRIDRALNPDLLICKGDKVVALARDGEPVFEVQAVDDRSHLRLICELGDAN</sequence>
<dbReference type="AlphaFoldDB" id="A0A074U4Q2"/>
<dbReference type="OrthoDB" id="7866819at2"/>
<dbReference type="Proteomes" id="UP000027725">
    <property type="component" value="Unassembled WGS sequence"/>
</dbReference>
<accession>A0A074U4Q2</accession>
<evidence type="ECO:0000313" key="2">
    <source>
        <dbReference type="Proteomes" id="UP000027725"/>
    </source>
</evidence>
<name>A0A074U4Q2_9RHOB</name>
<dbReference type="eggNOG" id="ENOG50334N5">
    <property type="taxonomic scope" value="Bacteria"/>
</dbReference>
<evidence type="ECO:0000313" key="1">
    <source>
        <dbReference type="EMBL" id="KEP69627.1"/>
    </source>
</evidence>
<reference evidence="1 2" key="1">
    <citation type="submission" date="2014-03" db="EMBL/GenBank/DDBJ databases">
        <title>The draft genome sequence of Thioclava dalianensis DLFJ1-1.</title>
        <authorList>
            <person name="Lai Q."/>
            <person name="Shao Z."/>
        </authorList>
    </citation>
    <scope>NUCLEOTIDE SEQUENCE [LARGE SCALE GENOMIC DNA]</scope>
    <source>
        <strain evidence="1 2">DLFJ1-1</strain>
    </source>
</reference>
<dbReference type="STRING" id="1185766.SAMN05216224_102719"/>
<dbReference type="EMBL" id="JHEH01000012">
    <property type="protein sequence ID" value="KEP69627.1"/>
    <property type="molecule type" value="Genomic_DNA"/>
</dbReference>
<proteinExistence type="predicted"/>
<protein>
    <submittedName>
        <fullName evidence="1">Uncharacterized protein</fullName>
    </submittedName>
</protein>
<keyword evidence="2" id="KW-1185">Reference proteome</keyword>
<gene>
    <name evidence="1" type="ORF">DL1_03285</name>
</gene>
<comment type="caution">
    <text evidence="1">The sequence shown here is derived from an EMBL/GenBank/DDBJ whole genome shotgun (WGS) entry which is preliminary data.</text>
</comment>
<dbReference type="RefSeq" id="WP_038066144.1">
    <property type="nucleotide sequence ID" value="NZ_FOVB01000002.1"/>
</dbReference>